<feature type="compositionally biased region" description="Acidic residues" evidence="1">
    <location>
        <begin position="1021"/>
        <end position="1033"/>
    </location>
</feature>
<keyword evidence="3" id="KW-1185">Reference proteome</keyword>
<feature type="compositionally biased region" description="Acidic residues" evidence="1">
    <location>
        <begin position="1004"/>
        <end position="1013"/>
    </location>
</feature>
<feature type="compositionally biased region" description="Pro residues" evidence="1">
    <location>
        <begin position="387"/>
        <end position="396"/>
    </location>
</feature>
<feature type="region of interest" description="Disordered" evidence="1">
    <location>
        <begin position="54"/>
        <end position="231"/>
    </location>
</feature>
<feature type="compositionally biased region" description="Basic residues" evidence="1">
    <location>
        <begin position="791"/>
        <end position="800"/>
    </location>
</feature>
<feature type="compositionally biased region" description="Low complexity" evidence="1">
    <location>
        <begin position="612"/>
        <end position="624"/>
    </location>
</feature>
<feature type="region of interest" description="Disordered" evidence="1">
    <location>
        <begin position="264"/>
        <end position="471"/>
    </location>
</feature>
<feature type="compositionally biased region" description="Low complexity" evidence="1">
    <location>
        <begin position="77"/>
        <end position="86"/>
    </location>
</feature>
<gene>
    <name evidence="2" type="ORF">SLS62_006702</name>
</gene>
<feature type="region of interest" description="Disordered" evidence="1">
    <location>
        <begin position="780"/>
        <end position="808"/>
    </location>
</feature>
<feature type="region of interest" description="Disordered" evidence="1">
    <location>
        <begin position="510"/>
        <end position="749"/>
    </location>
</feature>
<feature type="compositionally biased region" description="Basic residues" evidence="1">
    <location>
        <begin position="321"/>
        <end position="331"/>
    </location>
</feature>
<feature type="compositionally biased region" description="Low complexity" evidence="1">
    <location>
        <begin position="148"/>
        <end position="200"/>
    </location>
</feature>
<feature type="compositionally biased region" description="Acidic residues" evidence="1">
    <location>
        <begin position="89"/>
        <end position="101"/>
    </location>
</feature>
<feature type="compositionally biased region" description="Gly residues" evidence="1">
    <location>
        <begin position="402"/>
        <end position="424"/>
    </location>
</feature>
<feature type="compositionally biased region" description="Low complexity" evidence="1">
    <location>
        <begin position="457"/>
        <end position="469"/>
    </location>
</feature>
<feature type="compositionally biased region" description="Basic residues" evidence="1">
    <location>
        <begin position="106"/>
        <end position="120"/>
    </location>
</feature>
<feature type="region of interest" description="Disordered" evidence="1">
    <location>
        <begin position="998"/>
        <end position="1033"/>
    </location>
</feature>
<protein>
    <submittedName>
        <fullName evidence="2">Uncharacterized protein</fullName>
    </submittedName>
</protein>
<feature type="compositionally biased region" description="Low complexity" evidence="1">
    <location>
        <begin position="686"/>
        <end position="698"/>
    </location>
</feature>
<dbReference type="AlphaFoldDB" id="A0AAN9YNU8"/>
<comment type="caution">
    <text evidence="2">The sequence shown here is derived from an EMBL/GenBank/DDBJ whole genome shotgun (WGS) entry which is preliminary data.</text>
</comment>
<accession>A0AAN9YNU8</accession>
<dbReference type="EMBL" id="JAKJXP020000051">
    <property type="protein sequence ID" value="KAK7751296.1"/>
    <property type="molecule type" value="Genomic_DNA"/>
</dbReference>
<feature type="compositionally biased region" description="Polar residues" evidence="1">
    <location>
        <begin position="335"/>
        <end position="345"/>
    </location>
</feature>
<feature type="compositionally biased region" description="Acidic residues" evidence="1">
    <location>
        <begin position="564"/>
        <end position="610"/>
    </location>
</feature>
<dbReference type="Proteomes" id="UP001320420">
    <property type="component" value="Unassembled WGS sequence"/>
</dbReference>
<reference evidence="2 3" key="1">
    <citation type="submission" date="2024-02" db="EMBL/GenBank/DDBJ databases">
        <title>De novo assembly and annotation of 12 fungi associated with fruit tree decline syndrome in Ontario, Canada.</title>
        <authorList>
            <person name="Sulman M."/>
            <person name="Ellouze W."/>
            <person name="Ilyukhin E."/>
        </authorList>
    </citation>
    <scope>NUCLEOTIDE SEQUENCE [LARGE SCALE GENOMIC DNA]</scope>
    <source>
        <strain evidence="2 3">M11/M66-122</strain>
    </source>
</reference>
<evidence type="ECO:0000256" key="1">
    <source>
        <dbReference type="SAM" id="MobiDB-lite"/>
    </source>
</evidence>
<feature type="compositionally biased region" description="Basic and acidic residues" evidence="1">
    <location>
        <begin position="670"/>
        <end position="685"/>
    </location>
</feature>
<organism evidence="2 3">
    <name type="scientific">Diatrype stigma</name>
    <dbReference type="NCBI Taxonomy" id="117547"/>
    <lineage>
        <taxon>Eukaryota</taxon>
        <taxon>Fungi</taxon>
        <taxon>Dikarya</taxon>
        <taxon>Ascomycota</taxon>
        <taxon>Pezizomycotina</taxon>
        <taxon>Sordariomycetes</taxon>
        <taxon>Xylariomycetidae</taxon>
        <taxon>Xylariales</taxon>
        <taxon>Diatrypaceae</taxon>
        <taxon>Diatrype</taxon>
    </lineage>
</organism>
<feature type="compositionally biased region" description="Low complexity" evidence="1">
    <location>
        <begin position="426"/>
        <end position="435"/>
    </location>
</feature>
<name>A0AAN9YNU8_9PEZI</name>
<feature type="compositionally biased region" description="Pro residues" evidence="1">
    <location>
        <begin position="929"/>
        <end position="944"/>
    </location>
</feature>
<feature type="compositionally biased region" description="Low complexity" evidence="1">
    <location>
        <begin position="267"/>
        <end position="283"/>
    </location>
</feature>
<evidence type="ECO:0000313" key="2">
    <source>
        <dbReference type="EMBL" id="KAK7751296.1"/>
    </source>
</evidence>
<feature type="compositionally biased region" description="Acidic residues" evidence="1">
    <location>
        <begin position="876"/>
        <end position="885"/>
    </location>
</feature>
<feature type="region of interest" description="Disordered" evidence="1">
    <location>
        <begin position="853"/>
        <end position="964"/>
    </location>
</feature>
<feature type="compositionally biased region" description="Gly residues" evidence="1">
    <location>
        <begin position="311"/>
        <end position="320"/>
    </location>
</feature>
<proteinExistence type="predicted"/>
<feature type="compositionally biased region" description="Gly residues" evidence="1">
    <location>
        <begin position="131"/>
        <end position="147"/>
    </location>
</feature>
<evidence type="ECO:0000313" key="3">
    <source>
        <dbReference type="Proteomes" id="UP001320420"/>
    </source>
</evidence>
<sequence>MEREAPICRAIRDWRTYGLDSDGTHATPTRAPHLEPIYAYCHSTATTTTTVSATVEGEGDNSSSLRVRHRGHGNGGNNTLRGNETDGNGGDDADDEDENSGDDNHHYHHYHHHHHHHHHNNGGDDGSESDGNGGAPHGTQGGSGGSNRRGPSRANNGSVNSNFNANGPNGTNGTSSRGSGSGNGNPNSNSNSNSNSNGLNRLTRWDWDASQTPSRVPWDQNDNGGGVDGDSGGYRLRARHLAHQEYRNRIHGVYTPWDPALAWRGETSTPSSSAQQQQTAGPTNHTGSRPGPRPEAGPTLGAGLPTIAARIGGGGSGSGRGRGRGHHRGHGGRINAQQQTPNRPSQGRVHADAGMGTGMGTSAIDRTPPANAPLGPRDWLRRNYLITPPPSPPGHTPPGRGSADGGGKGKGSGSGSGSGNGDGNDVGRSNSNGNSIVDGSTTLNGGAAPFSPFWSADDNTPTTTTDTTPEQLYGGLTFRPISAPLFESWLHNNPMALCLLQEFGEDLEDLFPFPSPSPSPPTSREDPAGFSSPVAEAGPSSAMDATNHRPPSWWGDGLEKKQDDEEGGDKEEKEDEEEEDEEEEDEEGEDDDEEDDEDDDDDHNEDEGDEGGAAAATIATTTTAVENSGNETDTTWKSDDTLVDPGRGVVNSQAVYTEPPPRRLGPARSWRQERENLERAARDDGAAGAAPPAAGVAPIGTAHVSYGIPPSQGQEQGQLGDADADANAIRDARLSEMYPQYRRHDQSQEPPQYRLQHYYDHHQVQPPYEQNYYNQQLQQDRERYQNQQRRQQQRLRRRQWRQQQQMDQQLRDYPAPPLIPMLQPPFTSLQPLPTRLDHYPYIPHDLAPAAAAGTLPRHGMRGRPSTPYPRPLGGYDSDDDGDDYGLPEPFREPIRGPLSSRPRVTPRDNHNPYITSPPWHQPRPRDPTSLPPPPASSAPPLPPRPPHRHHPPSASIANPPNQPQNLEQAINLQYDQQLVRRYLGPLGVELGLQDMLTLVPSRDNDDEEEEEDGGGAGENGCSEEGDGEEEGRG</sequence>